<feature type="domain" description="MADS-box" evidence="7">
    <location>
        <begin position="186"/>
        <end position="237"/>
    </location>
</feature>
<name>A0AAD8VJQ5_LOLMU</name>
<evidence type="ECO:0000256" key="2">
    <source>
        <dbReference type="ARBA" id="ARBA00023015"/>
    </source>
</evidence>
<evidence type="ECO:0000313" key="8">
    <source>
        <dbReference type="EMBL" id="KAK1610232.1"/>
    </source>
</evidence>
<feature type="coiled-coil region" evidence="6">
    <location>
        <begin position="12"/>
        <end position="39"/>
    </location>
</feature>
<gene>
    <name evidence="8" type="ORF">QYE76_033905</name>
</gene>
<accession>A0AAD8VJQ5</accession>
<evidence type="ECO:0000256" key="5">
    <source>
        <dbReference type="ARBA" id="ARBA00023242"/>
    </source>
</evidence>
<evidence type="ECO:0000256" key="6">
    <source>
        <dbReference type="SAM" id="Coils"/>
    </source>
</evidence>
<dbReference type="GO" id="GO:0046983">
    <property type="term" value="F:protein dimerization activity"/>
    <property type="evidence" value="ECO:0007669"/>
    <property type="project" value="InterPro"/>
</dbReference>
<protein>
    <recommendedName>
        <fullName evidence="7">MADS-box domain-containing protein</fullName>
    </recommendedName>
</protein>
<keyword evidence="2" id="KW-0805">Transcription regulation</keyword>
<dbReference type="GO" id="GO:0000978">
    <property type="term" value="F:RNA polymerase II cis-regulatory region sequence-specific DNA binding"/>
    <property type="evidence" value="ECO:0007669"/>
    <property type="project" value="TreeGrafter"/>
</dbReference>
<sequence>MARADKHLLVYRRRALEEREAAAARRMEEEEAAARLREEQQAAVTLKQLGECFRTTQVIQLPTDRPKPTPKPRRYHVSPNLEEKVKAGVMLCWLKKGMKKMKEALKIGRGKDKGQVYHRRGGGRSGGTSDYVARRWGRVLLEAVAVEKVSTRDGRAAVVASQVVAAQVVRQGADGGGCNGSGKPAMGRRKIEMKRIADMTSRRACFSKRRDGLFKKASDLSILCGAEIAIVVSSPSGGKAFSFGHPSVDDVINRFFCDDAPNIPTMLGRSQNGDGASFVVRELSQQHTQLQHQLADLREKEKMLQENAHRESGERVMNLLNNNFEDICLEELEEFQKNLLLVQAMVKERINEILDEAAMHDFMMSLQ</sequence>
<dbReference type="SMART" id="SM00432">
    <property type="entry name" value="MADS"/>
    <property type="match status" value="1"/>
</dbReference>
<keyword evidence="4" id="KW-0804">Transcription</keyword>
<comment type="subcellular location">
    <subcellularLocation>
        <location evidence="1">Nucleus</location>
    </subcellularLocation>
</comment>
<dbReference type="GO" id="GO:0000981">
    <property type="term" value="F:DNA-binding transcription factor activity, RNA polymerase II-specific"/>
    <property type="evidence" value="ECO:0007669"/>
    <property type="project" value="TreeGrafter"/>
</dbReference>
<keyword evidence="3" id="KW-0238">DNA-binding</keyword>
<keyword evidence="9" id="KW-1185">Reference proteome</keyword>
<dbReference type="AlphaFoldDB" id="A0AAD8VJQ5"/>
<comment type="caution">
    <text evidence="8">The sequence shown here is derived from an EMBL/GenBank/DDBJ whole genome shotgun (WGS) entry which is preliminary data.</text>
</comment>
<dbReference type="InterPro" id="IPR036879">
    <property type="entry name" value="TF_MADSbox_sf"/>
</dbReference>
<evidence type="ECO:0000313" key="9">
    <source>
        <dbReference type="Proteomes" id="UP001231189"/>
    </source>
</evidence>
<dbReference type="FunFam" id="3.40.1810.10:FF:000006">
    <property type="entry name" value="Agamous-like MADS-box protein AGL62"/>
    <property type="match status" value="1"/>
</dbReference>
<keyword evidence="6" id="KW-0175">Coiled coil</keyword>
<keyword evidence="5" id="KW-0539">Nucleus</keyword>
<dbReference type="SUPFAM" id="SSF55455">
    <property type="entry name" value="SRF-like"/>
    <property type="match status" value="1"/>
</dbReference>
<evidence type="ECO:0000256" key="3">
    <source>
        <dbReference type="ARBA" id="ARBA00023125"/>
    </source>
</evidence>
<dbReference type="PROSITE" id="PS50066">
    <property type="entry name" value="MADS_BOX_2"/>
    <property type="match status" value="1"/>
</dbReference>
<dbReference type="Proteomes" id="UP001231189">
    <property type="component" value="Unassembled WGS sequence"/>
</dbReference>
<dbReference type="EMBL" id="JAUUTY010000007">
    <property type="protein sequence ID" value="KAK1610232.1"/>
    <property type="molecule type" value="Genomic_DNA"/>
</dbReference>
<proteinExistence type="predicted"/>
<dbReference type="Pfam" id="PF00319">
    <property type="entry name" value="SRF-TF"/>
    <property type="match status" value="1"/>
</dbReference>
<evidence type="ECO:0000259" key="7">
    <source>
        <dbReference type="PROSITE" id="PS50066"/>
    </source>
</evidence>
<dbReference type="PRINTS" id="PR00404">
    <property type="entry name" value="MADSDOMAIN"/>
</dbReference>
<feature type="coiled-coil region" evidence="6">
    <location>
        <begin position="280"/>
        <end position="314"/>
    </location>
</feature>
<dbReference type="GO" id="GO:0005634">
    <property type="term" value="C:nucleus"/>
    <property type="evidence" value="ECO:0007669"/>
    <property type="project" value="UniProtKB-SubCell"/>
</dbReference>
<evidence type="ECO:0000256" key="4">
    <source>
        <dbReference type="ARBA" id="ARBA00023163"/>
    </source>
</evidence>
<reference evidence="8" key="1">
    <citation type="submission" date="2023-07" db="EMBL/GenBank/DDBJ databases">
        <title>A chromosome-level genome assembly of Lolium multiflorum.</title>
        <authorList>
            <person name="Chen Y."/>
            <person name="Copetti D."/>
            <person name="Kolliker R."/>
            <person name="Studer B."/>
        </authorList>
    </citation>
    <scope>NUCLEOTIDE SEQUENCE</scope>
    <source>
        <strain evidence="8">02402/16</strain>
        <tissue evidence="8">Leaf</tissue>
    </source>
</reference>
<dbReference type="Gene3D" id="3.40.1810.10">
    <property type="entry name" value="Transcription factor, MADS-box"/>
    <property type="match status" value="1"/>
</dbReference>
<dbReference type="PANTHER" id="PTHR11945">
    <property type="entry name" value="MADS BOX PROTEIN"/>
    <property type="match status" value="1"/>
</dbReference>
<dbReference type="PANTHER" id="PTHR11945:SF629">
    <property type="entry name" value="OS02G0164450 PROTEIN"/>
    <property type="match status" value="1"/>
</dbReference>
<organism evidence="8 9">
    <name type="scientific">Lolium multiflorum</name>
    <name type="common">Italian ryegrass</name>
    <name type="synonym">Lolium perenne subsp. multiflorum</name>
    <dbReference type="NCBI Taxonomy" id="4521"/>
    <lineage>
        <taxon>Eukaryota</taxon>
        <taxon>Viridiplantae</taxon>
        <taxon>Streptophyta</taxon>
        <taxon>Embryophyta</taxon>
        <taxon>Tracheophyta</taxon>
        <taxon>Spermatophyta</taxon>
        <taxon>Magnoliopsida</taxon>
        <taxon>Liliopsida</taxon>
        <taxon>Poales</taxon>
        <taxon>Poaceae</taxon>
        <taxon>BOP clade</taxon>
        <taxon>Pooideae</taxon>
        <taxon>Poodae</taxon>
        <taxon>Poeae</taxon>
        <taxon>Poeae Chloroplast Group 2 (Poeae type)</taxon>
        <taxon>Loliodinae</taxon>
        <taxon>Loliinae</taxon>
        <taxon>Lolium</taxon>
    </lineage>
</organism>
<dbReference type="InterPro" id="IPR002100">
    <property type="entry name" value="TF_MADSbox"/>
</dbReference>
<evidence type="ECO:0000256" key="1">
    <source>
        <dbReference type="ARBA" id="ARBA00004123"/>
    </source>
</evidence>